<dbReference type="PROSITE" id="PS00108">
    <property type="entry name" value="PROTEIN_KINASE_ST"/>
    <property type="match status" value="1"/>
</dbReference>
<dbReference type="InterPro" id="IPR017441">
    <property type="entry name" value="Protein_kinase_ATP_BS"/>
</dbReference>
<evidence type="ECO:0000256" key="21">
    <source>
        <dbReference type="PROSITE-ProRule" id="PRU10141"/>
    </source>
</evidence>
<dbReference type="OMA" id="HRIRYKD"/>
<dbReference type="GeneID" id="100281445"/>
<feature type="chain" id="PRO_5010806484" description="non-specific serine/threonine protein kinase" evidence="24">
    <location>
        <begin position="24"/>
        <end position="682"/>
    </location>
</feature>
<evidence type="ECO:0000256" key="5">
    <source>
        <dbReference type="ARBA" id="ARBA00012513"/>
    </source>
</evidence>
<dbReference type="PROSITE" id="PS00107">
    <property type="entry name" value="PROTEIN_KINASE_ATP"/>
    <property type="match status" value="1"/>
</dbReference>
<dbReference type="PANTHER" id="PTHR27007">
    <property type="match status" value="1"/>
</dbReference>
<comment type="subcellular location">
    <subcellularLocation>
        <location evidence="1">Cell membrane</location>
    </subcellularLocation>
    <subcellularLocation>
        <location evidence="2">Membrane</location>
        <topology evidence="2">Single-pass type I membrane protein</topology>
    </subcellularLocation>
</comment>
<dbReference type="ExpressionAtlas" id="A0A1D6LA05">
    <property type="expression patterns" value="baseline and differential"/>
</dbReference>
<dbReference type="FunFam" id="1.10.510.10:FF:000108">
    <property type="entry name" value="L-type lectin-domain containing receptor kinase S.4"/>
    <property type="match status" value="1"/>
</dbReference>
<dbReference type="GO" id="GO:0030246">
    <property type="term" value="F:carbohydrate binding"/>
    <property type="evidence" value="ECO:0007669"/>
    <property type="project" value="UniProtKB-KW"/>
</dbReference>
<keyword evidence="6" id="KW-1003">Cell membrane</keyword>
<dbReference type="Pfam" id="PF00069">
    <property type="entry name" value="Pkinase"/>
    <property type="match status" value="1"/>
</dbReference>
<evidence type="ECO:0000313" key="28">
    <source>
        <dbReference type="Proteomes" id="UP000007305"/>
    </source>
</evidence>
<keyword evidence="28" id="KW-1185">Reference proteome</keyword>
<evidence type="ECO:0000256" key="13">
    <source>
        <dbReference type="ARBA" id="ARBA00022777"/>
    </source>
</evidence>
<dbReference type="GO" id="GO:0002229">
    <property type="term" value="P:defense response to oomycetes"/>
    <property type="evidence" value="ECO:0000318"/>
    <property type="project" value="GO_Central"/>
</dbReference>
<dbReference type="EMBL" id="CM007647">
    <property type="protein sequence ID" value="ONM10968.1"/>
    <property type="molecule type" value="Genomic_DNA"/>
</dbReference>
<organism evidence="26">
    <name type="scientific">Zea mays</name>
    <name type="common">Maize</name>
    <dbReference type="NCBI Taxonomy" id="4577"/>
    <lineage>
        <taxon>Eukaryota</taxon>
        <taxon>Viridiplantae</taxon>
        <taxon>Streptophyta</taxon>
        <taxon>Embryophyta</taxon>
        <taxon>Tracheophyta</taxon>
        <taxon>Spermatophyta</taxon>
        <taxon>Magnoliopsida</taxon>
        <taxon>Liliopsida</taxon>
        <taxon>Poales</taxon>
        <taxon>Poaceae</taxon>
        <taxon>PACMAD clade</taxon>
        <taxon>Panicoideae</taxon>
        <taxon>Andropogonodae</taxon>
        <taxon>Andropogoneae</taxon>
        <taxon>Tripsacinae</taxon>
        <taxon>Zea</taxon>
    </lineage>
</organism>
<dbReference type="CDD" id="cd06899">
    <property type="entry name" value="lectin_legume_LecRK_Arcelin_ConA"/>
    <property type="match status" value="1"/>
</dbReference>
<evidence type="ECO:0000256" key="1">
    <source>
        <dbReference type="ARBA" id="ARBA00004236"/>
    </source>
</evidence>
<dbReference type="AlphaFoldDB" id="A0A1D6LA05"/>
<keyword evidence="15 23" id="KW-1133">Transmembrane helix</keyword>
<feature type="region of interest" description="Disordered" evidence="22">
    <location>
        <begin position="656"/>
        <end position="682"/>
    </location>
</feature>
<evidence type="ECO:0000256" key="7">
    <source>
        <dbReference type="ARBA" id="ARBA00022527"/>
    </source>
</evidence>
<comment type="similarity">
    <text evidence="4">In the C-terminal section; belongs to the protein kinase superfamily. Ser/Thr protein kinase family.</text>
</comment>
<dbReference type="InterPro" id="IPR050528">
    <property type="entry name" value="L-type_Lectin-RKs"/>
</dbReference>
<feature type="transmembrane region" description="Helical" evidence="23">
    <location>
        <begin position="290"/>
        <end position="313"/>
    </location>
</feature>
<reference evidence="27" key="2">
    <citation type="submission" date="2019-07" db="EMBL/GenBank/DDBJ databases">
        <authorList>
            <person name="Seetharam A."/>
            <person name="Woodhouse M."/>
            <person name="Cannon E."/>
        </authorList>
    </citation>
    <scope>NUCLEOTIDE SEQUENCE [LARGE SCALE GENOMIC DNA]</scope>
    <source>
        <strain evidence="27">cv. B73</strain>
    </source>
</reference>
<evidence type="ECO:0000256" key="10">
    <source>
        <dbReference type="ARBA" id="ARBA00022729"/>
    </source>
</evidence>
<dbReference type="Pfam" id="PF00139">
    <property type="entry name" value="Lectin_legB"/>
    <property type="match status" value="1"/>
</dbReference>
<dbReference type="GO" id="GO:0005524">
    <property type="term" value="F:ATP binding"/>
    <property type="evidence" value="ECO:0007669"/>
    <property type="project" value="UniProtKB-UniRule"/>
</dbReference>
<name>A0A1D6LA05_MAIZE</name>
<dbReference type="GO" id="GO:0005886">
    <property type="term" value="C:plasma membrane"/>
    <property type="evidence" value="ECO:0000318"/>
    <property type="project" value="GO_Central"/>
</dbReference>
<reference evidence="27" key="3">
    <citation type="submission" date="2021-05" db="UniProtKB">
        <authorList>
            <consortium name="EnsemblPlants"/>
        </authorList>
    </citation>
    <scope>IDENTIFICATION</scope>
    <source>
        <strain evidence="27">cv. B73</strain>
    </source>
</reference>
<evidence type="ECO:0000256" key="17">
    <source>
        <dbReference type="ARBA" id="ARBA00023170"/>
    </source>
</evidence>
<sequence length="682" mass="73056">MPAAALAVRVAAVLLLLARGGSGSAPGEFVLSGFASGNVTTSGAAVVTSSGLLQLTNATNEVFGHGFYPVPLRFKDASSTPRSFSTTFVFAMVPRHDDAHGHGIAFALAPSPTVPGAVAGKNLGLFNTSDDTGKARSGVVAVELDTAKDEEFSDINDNHVGIDVNSLVSVSSAPAAYVDAGSLVNISLVSGEPLQAWVEYDGASMRLEVTVAPARKPRPAVPLVSSIVNLSSAVADDTYVGFTAANGAASTSHYVLGWSFRLGDGRATDLDASKLPPVPSSKKKTSRLNLVTLSLVVVVALLLASVAVAALVVRHRRFAEEQEDWEIQYGPHRISYKDLHAATRGFRDAIGQGGFGRVYHGVLQRPVNAEVAVKKVSHDSRQGLREFVSEIASMSRLRHRNLVQLLGYCRRRGELVLVYDYMVNGSLDRHLFDAGKPALSWEQRGKIVRDVAAGLLYLHEGWEQVVVHRDIKSANVLLDADMNGKLSDFGLARLYDHGSNPQTTHVIGTLGYLAPEMSKTGKATTSTDVFAFGAFLLEVACGRRPMERDDDLDSPGLVDLVLECWKAGRIVEARDKRIGKCDEADVELVLKLGLLCSHPDPRCRPSMRQAVQMLEGAAPVPETPPKDLASNSRLFYGYSESFDEFATMFPATSEVTSVTTQPSSSHSTGEGQQVSSEQITNV</sequence>
<keyword evidence="9 23" id="KW-0812">Transmembrane</keyword>
<dbReference type="PaxDb" id="4577-GRMZM2G093210_P01"/>
<comment type="similarity">
    <text evidence="3">In the N-terminal section; belongs to the leguminous lectin family.</text>
</comment>
<keyword evidence="13 26" id="KW-0418">Kinase</keyword>
<keyword evidence="29" id="KW-1267">Proteomics identification</keyword>
<dbReference type="SUPFAM" id="SSF56112">
    <property type="entry name" value="Protein kinase-like (PK-like)"/>
    <property type="match status" value="1"/>
</dbReference>
<dbReference type="FunFam" id="2.60.120.200:FF:000086">
    <property type="entry name" value="L-type lectin-domain containing receptor kinase S.4"/>
    <property type="match status" value="1"/>
</dbReference>
<evidence type="ECO:0000256" key="4">
    <source>
        <dbReference type="ARBA" id="ARBA00010217"/>
    </source>
</evidence>
<dbReference type="EnsemblPlants" id="Zm00001eb062850_T001">
    <property type="protein sequence ID" value="Zm00001eb062850_P001"/>
    <property type="gene ID" value="Zm00001eb062850"/>
</dbReference>
<evidence type="ECO:0000256" key="15">
    <source>
        <dbReference type="ARBA" id="ARBA00022989"/>
    </source>
</evidence>
<evidence type="ECO:0000256" key="24">
    <source>
        <dbReference type="SAM" id="SignalP"/>
    </source>
</evidence>
<dbReference type="Gene3D" id="1.10.510.10">
    <property type="entry name" value="Transferase(Phosphotransferase) domain 1"/>
    <property type="match status" value="1"/>
</dbReference>
<keyword evidence="17 26" id="KW-0675">Receptor</keyword>
<evidence type="ECO:0000256" key="8">
    <source>
        <dbReference type="ARBA" id="ARBA00022679"/>
    </source>
</evidence>
<dbReference type="FunFam" id="3.30.200.20:FF:000688">
    <property type="entry name" value="L-type lectin-domain containing receptor kinase IV.1"/>
    <property type="match status" value="1"/>
</dbReference>
<dbReference type="GO" id="GO:0004675">
    <property type="term" value="F:transmembrane receptor protein serine/threonine kinase activity"/>
    <property type="evidence" value="ECO:0000318"/>
    <property type="project" value="GO_Central"/>
</dbReference>
<evidence type="ECO:0000256" key="19">
    <source>
        <dbReference type="ARBA" id="ARBA00047899"/>
    </source>
</evidence>
<keyword evidence="7" id="KW-0723">Serine/threonine-protein kinase</keyword>
<dbReference type="OrthoDB" id="543442at2759"/>
<evidence type="ECO:0000313" key="26">
    <source>
        <dbReference type="EMBL" id="ONM10968.1"/>
    </source>
</evidence>
<evidence type="ECO:0000256" key="23">
    <source>
        <dbReference type="SAM" id="Phobius"/>
    </source>
</evidence>
<evidence type="ECO:0000256" key="11">
    <source>
        <dbReference type="ARBA" id="ARBA00022734"/>
    </source>
</evidence>
<keyword evidence="8" id="KW-0808">Transferase</keyword>
<dbReference type="STRING" id="4577.A0A1D6LA05"/>
<dbReference type="InterPro" id="IPR000719">
    <property type="entry name" value="Prot_kinase_dom"/>
</dbReference>
<dbReference type="InterPro" id="IPR008271">
    <property type="entry name" value="Ser/Thr_kinase_AS"/>
</dbReference>
<keyword evidence="18" id="KW-0325">Glycoprotein</keyword>
<keyword evidence="12 21" id="KW-0547">Nucleotide-binding</keyword>
<dbReference type="SUPFAM" id="SSF49899">
    <property type="entry name" value="Concanavalin A-like lectins/glucanases"/>
    <property type="match status" value="1"/>
</dbReference>
<comment type="catalytic activity">
    <reaction evidence="20">
        <text>L-seryl-[protein] + ATP = O-phospho-L-seryl-[protein] + ADP + H(+)</text>
        <dbReference type="Rhea" id="RHEA:17989"/>
        <dbReference type="Rhea" id="RHEA-COMP:9863"/>
        <dbReference type="Rhea" id="RHEA-COMP:11604"/>
        <dbReference type="ChEBI" id="CHEBI:15378"/>
        <dbReference type="ChEBI" id="CHEBI:29999"/>
        <dbReference type="ChEBI" id="CHEBI:30616"/>
        <dbReference type="ChEBI" id="CHEBI:83421"/>
        <dbReference type="ChEBI" id="CHEBI:456216"/>
        <dbReference type="EC" id="2.7.11.1"/>
    </reaction>
</comment>
<feature type="signal peptide" evidence="24">
    <location>
        <begin position="1"/>
        <end position="23"/>
    </location>
</feature>
<reference evidence="26 28" key="1">
    <citation type="submission" date="2015-12" db="EMBL/GenBank/DDBJ databases">
        <title>Update maize B73 reference genome by single molecule sequencing technologies.</title>
        <authorList>
            <consortium name="Maize Genome Sequencing Project"/>
            <person name="Ware D."/>
        </authorList>
    </citation>
    <scope>NUCLEOTIDE SEQUENCE [LARGE SCALE GENOMIC DNA]</scope>
    <source>
        <strain evidence="28">cv. B73</strain>
        <tissue evidence="26">Seedling</tissue>
    </source>
</reference>
<dbReference type="PROSITE" id="PS50011">
    <property type="entry name" value="PROTEIN_KINASE_DOM"/>
    <property type="match status" value="1"/>
</dbReference>
<feature type="binding site" evidence="21">
    <location>
        <position position="375"/>
    </location>
    <ligand>
        <name>ATP</name>
        <dbReference type="ChEBI" id="CHEBI:30616"/>
    </ligand>
</feature>
<dbReference type="Proteomes" id="UP000007305">
    <property type="component" value="Chromosome 1"/>
</dbReference>
<dbReference type="EC" id="2.7.11.1" evidence="5"/>
<gene>
    <name evidence="27" type="primary">LOC100281445</name>
    <name evidence="26" type="ORF">ZEAMMB73_Zm00001d034671</name>
</gene>
<dbReference type="InterPro" id="IPR001220">
    <property type="entry name" value="Legume_lectin_dom"/>
</dbReference>
<evidence type="ECO:0000256" key="9">
    <source>
        <dbReference type="ARBA" id="ARBA00022692"/>
    </source>
</evidence>
<dbReference type="SMR" id="A0A1D6LA05"/>
<dbReference type="SMART" id="SM00220">
    <property type="entry name" value="S_TKc"/>
    <property type="match status" value="1"/>
</dbReference>
<dbReference type="CDD" id="cd14066">
    <property type="entry name" value="STKc_IRAK"/>
    <property type="match status" value="1"/>
</dbReference>
<keyword evidence="16 23" id="KW-0472">Membrane</keyword>
<evidence type="ECO:0000256" key="20">
    <source>
        <dbReference type="ARBA" id="ARBA00048679"/>
    </source>
</evidence>
<protein>
    <recommendedName>
        <fullName evidence="5">non-specific serine/threonine protein kinase</fullName>
        <ecNumber evidence="5">2.7.11.1</ecNumber>
    </recommendedName>
</protein>
<comment type="catalytic activity">
    <reaction evidence="19">
        <text>L-threonyl-[protein] + ATP = O-phospho-L-threonyl-[protein] + ADP + H(+)</text>
        <dbReference type="Rhea" id="RHEA:46608"/>
        <dbReference type="Rhea" id="RHEA-COMP:11060"/>
        <dbReference type="Rhea" id="RHEA-COMP:11605"/>
        <dbReference type="ChEBI" id="CHEBI:15378"/>
        <dbReference type="ChEBI" id="CHEBI:30013"/>
        <dbReference type="ChEBI" id="CHEBI:30616"/>
        <dbReference type="ChEBI" id="CHEBI:61977"/>
        <dbReference type="ChEBI" id="CHEBI:456216"/>
        <dbReference type="EC" id="2.7.11.1"/>
    </reaction>
</comment>
<accession>A0A1D6LA05</accession>
<evidence type="ECO:0000256" key="3">
    <source>
        <dbReference type="ARBA" id="ARBA00008536"/>
    </source>
</evidence>
<dbReference type="GO" id="GO:0042742">
    <property type="term" value="P:defense response to bacterium"/>
    <property type="evidence" value="ECO:0000318"/>
    <property type="project" value="GO_Central"/>
</dbReference>
<evidence type="ECO:0000256" key="12">
    <source>
        <dbReference type="ARBA" id="ARBA00022741"/>
    </source>
</evidence>
<dbReference type="eggNOG" id="ENOG502QSJ4">
    <property type="taxonomic scope" value="Eukaryota"/>
</dbReference>
<evidence type="ECO:0000256" key="6">
    <source>
        <dbReference type="ARBA" id="ARBA00022475"/>
    </source>
</evidence>
<dbReference type="InterPro" id="IPR013320">
    <property type="entry name" value="ConA-like_dom_sf"/>
</dbReference>
<evidence type="ECO:0000256" key="22">
    <source>
        <dbReference type="SAM" id="MobiDB-lite"/>
    </source>
</evidence>
<dbReference type="Gene3D" id="2.60.120.200">
    <property type="match status" value="1"/>
</dbReference>
<evidence type="ECO:0007829" key="29">
    <source>
        <dbReference type="PeptideAtlas" id="A0A1D6LA05"/>
    </source>
</evidence>
<keyword evidence="11" id="KW-0430">Lectin</keyword>
<evidence type="ECO:0000259" key="25">
    <source>
        <dbReference type="PROSITE" id="PS50011"/>
    </source>
</evidence>
<evidence type="ECO:0000313" key="27">
    <source>
        <dbReference type="EnsemblPlants" id="Zm00001eb062850_P001"/>
    </source>
</evidence>
<dbReference type="Gene3D" id="3.30.200.20">
    <property type="entry name" value="Phosphorylase Kinase, domain 1"/>
    <property type="match status" value="1"/>
</dbReference>
<evidence type="ECO:0000256" key="18">
    <source>
        <dbReference type="ARBA" id="ARBA00023180"/>
    </source>
</evidence>
<evidence type="ECO:0000256" key="16">
    <source>
        <dbReference type="ARBA" id="ARBA00023136"/>
    </source>
</evidence>
<keyword evidence="10 24" id="KW-0732">Signal</keyword>
<feature type="domain" description="Protein kinase" evidence="25">
    <location>
        <begin position="344"/>
        <end position="621"/>
    </location>
</feature>
<dbReference type="RefSeq" id="NP_001147835.2">
    <property type="nucleotide sequence ID" value="NM_001154363.2"/>
</dbReference>
<evidence type="ECO:0000256" key="2">
    <source>
        <dbReference type="ARBA" id="ARBA00004479"/>
    </source>
</evidence>
<dbReference type="Gramene" id="Zm00001eb062850_T001">
    <property type="protein sequence ID" value="Zm00001eb062850_P001"/>
    <property type="gene ID" value="Zm00001eb062850"/>
</dbReference>
<proteinExistence type="evidence at protein level"/>
<evidence type="ECO:0000256" key="14">
    <source>
        <dbReference type="ARBA" id="ARBA00022840"/>
    </source>
</evidence>
<dbReference type="InterPro" id="IPR011009">
    <property type="entry name" value="Kinase-like_dom_sf"/>
</dbReference>
<keyword evidence="14 21" id="KW-0067">ATP-binding</keyword>